<dbReference type="SMART" id="SM00095">
    <property type="entry name" value="TR_THY"/>
    <property type="match status" value="1"/>
</dbReference>
<dbReference type="SUPFAM" id="SSF49472">
    <property type="entry name" value="Transthyretin (synonym: prealbumin)"/>
    <property type="match status" value="1"/>
</dbReference>
<dbReference type="NCBIfam" id="TIGR02962">
    <property type="entry name" value="hdxy_isourate"/>
    <property type="match status" value="1"/>
</dbReference>
<dbReference type="RefSeq" id="WP_189376922.1">
    <property type="nucleotide sequence ID" value="NZ_BNAH01000003.1"/>
</dbReference>
<accession>A0ABQ3IFQ6</accession>
<evidence type="ECO:0000256" key="8">
    <source>
        <dbReference type="ARBA" id="ARBA00022801"/>
    </source>
</evidence>
<comment type="function">
    <text evidence="2">Catalyzes the hydrolysis of 5-hydroxyisourate (HIU) to 2-oxo-4-hydroxy-4-carboxy-5-ureidoimidazoline (OHCU).</text>
</comment>
<evidence type="ECO:0000256" key="6">
    <source>
        <dbReference type="ARBA" id="ARBA00017539"/>
    </source>
</evidence>
<evidence type="ECO:0000256" key="1">
    <source>
        <dbReference type="ARBA" id="ARBA00001043"/>
    </source>
</evidence>
<gene>
    <name evidence="11" type="ORF">GCM10011501_09040</name>
</gene>
<dbReference type="InterPro" id="IPR000895">
    <property type="entry name" value="Transthyretin/HIU_hydrolase"/>
</dbReference>
<dbReference type="EMBL" id="BNAH01000003">
    <property type="protein sequence ID" value="GHE82902.1"/>
    <property type="molecule type" value="Genomic_DNA"/>
</dbReference>
<evidence type="ECO:0000313" key="11">
    <source>
        <dbReference type="EMBL" id="GHE82902.1"/>
    </source>
</evidence>
<dbReference type="GO" id="GO:0016787">
    <property type="term" value="F:hydrolase activity"/>
    <property type="evidence" value="ECO:0007669"/>
    <property type="project" value="UniProtKB-KW"/>
</dbReference>
<evidence type="ECO:0000256" key="5">
    <source>
        <dbReference type="ARBA" id="ARBA00012609"/>
    </source>
</evidence>
<dbReference type="Pfam" id="PF00576">
    <property type="entry name" value="Transthyretin"/>
    <property type="match status" value="1"/>
</dbReference>
<keyword evidence="8 9" id="KW-0378">Hydrolase</keyword>
<reference evidence="12" key="1">
    <citation type="journal article" date="2019" name="Int. J. Syst. Evol. Microbiol.">
        <title>The Global Catalogue of Microorganisms (GCM) 10K type strain sequencing project: providing services to taxonomists for standard genome sequencing and annotation.</title>
        <authorList>
            <consortium name="The Broad Institute Genomics Platform"/>
            <consortium name="The Broad Institute Genome Sequencing Center for Infectious Disease"/>
            <person name="Wu L."/>
            <person name="Ma J."/>
        </authorList>
    </citation>
    <scope>NUCLEOTIDE SEQUENCE [LARGE SCALE GENOMIC DNA]</scope>
    <source>
        <strain evidence="12">CGMCC 1.15922</strain>
    </source>
</reference>
<dbReference type="PRINTS" id="PR00189">
    <property type="entry name" value="TRNSTHYRETIN"/>
</dbReference>
<proteinExistence type="inferred from homology"/>
<protein>
    <recommendedName>
        <fullName evidence="6 9">5-hydroxyisourate hydrolase</fullName>
        <shortName evidence="9">HIU hydrolase</shortName>
        <shortName evidence="9">HIUHase</shortName>
        <ecNumber evidence="5 9">3.5.2.17</ecNumber>
    </recommendedName>
</protein>
<dbReference type="InterPro" id="IPR036817">
    <property type="entry name" value="Transthyretin/HIU_hydrolase_sf"/>
</dbReference>
<dbReference type="PANTHER" id="PTHR10395">
    <property type="entry name" value="URICASE AND TRANSTHYRETIN-RELATED"/>
    <property type="match status" value="1"/>
</dbReference>
<dbReference type="PANTHER" id="PTHR10395:SF7">
    <property type="entry name" value="5-HYDROXYISOURATE HYDROLASE"/>
    <property type="match status" value="1"/>
</dbReference>
<keyword evidence="7 9" id="KW-0659">Purine metabolism</keyword>
<comment type="subunit">
    <text evidence="4 9">Homotetramer.</text>
</comment>
<keyword evidence="12" id="KW-1185">Reference proteome</keyword>
<dbReference type="InterPro" id="IPR014306">
    <property type="entry name" value="Hydroxyisourate_hydrolase"/>
</dbReference>
<evidence type="ECO:0000256" key="2">
    <source>
        <dbReference type="ARBA" id="ARBA00002704"/>
    </source>
</evidence>
<evidence type="ECO:0000256" key="4">
    <source>
        <dbReference type="ARBA" id="ARBA00011881"/>
    </source>
</evidence>
<name>A0ABQ3IFQ6_9GAMM</name>
<comment type="catalytic activity">
    <reaction evidence="1 9">
        <text>5-hydroxyisourate + H2O = 5-hydroxy-2-oxo-4-ureido-2,5-dihydro-1H-imidazole-5-carboxylate + H(+)</text>
        <dbReference type="Rhea" id="RHEA:23736"/>
        <dbReference type="ChEBI" id="CHEBI:15377"/>
        <dbReference type="ChEBI" id="CHEBI:15378"/>
        <dbReference type="ChEBI" id="CHEBI:18072"/>
        <dbReference type="ChEBI" id="CHEBI:58639"/>
        <dbReference type="EC" id="3.5.2.17"/>
    </reaction>
</comment>
<dbReference type="CDD" id="cd05822">
    <property type="entry name" value="TLP_HIUase"/>
    <property type="match status" value="1"/>
</dbReference>
<dbReference type="Proteomes" id="UP000626370">
    <property type="component" value="Unassembled WGS sequence"/>
</dbReference>
<dbReference type="PROSITE" id="PS00768">
    <property type="entry name" value="TRANSTHYRETIN_1"/>
    <property type="match status" value="1"/>
</dbReference>
<evidence type="ECO:0000256" key="9">
    <source>
        <dbReference type="RuleBase" id="RU361270"/>
    </source>
</evidence>
<evidence type="ECO:0000256" key="3">
    <source>
        <dbReference type="ARBA" id="ARBA00009850"/>
    </source>
</evidence>
<dbReference type="Gene3D" id="2.60.40.180">
    <property type="entry name" value="Transthyretin/hydroxyisourate hydrolase domain"/>
    <property type="match status" value="1"/>
</dbReference>
<sequence length="117" mass="13238">MSQITTHVLDTTRGKPAHNLPIILFGQTKDGWQELASGMTNSDGRIADLFTKDVVLPVGIYRMRFDTKAYFEANKETGFYPFVDIVFELNESSHNSKSHYHIPLLLSAYGYSTYRGS</sequence>
<comment type="similarity">
    <text evidence="3 9">Belongs to the transthyretin family. 5-hydroxyisourate hydrolase subfamily.</text>
</comment>
<evidence type="ECO:0000256" key="7">
    <source>
        <dbReference type="ARBA" id="ARBA00022631"/>
    </source>
</evidence>
<evidence type="ECO:0000259" key="10">
    <source>
        <dbReference type="SMART" id="SM00095"/>
    </source>
</evidence>
<dbReference type="InterPro" id="IPR023418">
    <property type="entry name" value="Thyroxine_BS"/>
</dbReference>
<dbReference type="EC" id="3.5.2.17" evidence="5 9"/>
<comment type="caution">
    <text evidence="11">The sequence shown here is derived from an EMBL/GenBank/DDBJ whole genome shotgun (WGS) entry which is preliminary data.</text>
</comment>
<organism evidence="11 12">
    <name type="scientific">Thalassotalea profundi</name>
    <dbReference type="NCBI Taxonomy" id="2036687"/>
    <lineage>
        <taxon>Bacteria</taxon>
        <taxon>Pseudomonadati</taxon>
        <taxon>Pseudomonadota</taxon>
        <taxon>Gammaproteobacteria</taxon>
        <taxon>Alteromonadales</taxon>
        <taxon>Colwelliaceae</taxon>
        <taxon>Thalassotalea</taxon>
    </lineage>
</organism>
<feature type="domain" description="Transthyretin/hydroxyisourate hydrolase" evidence="10">
    <location>
        <begin position="1"/>
        <end position="116"/>
    </location>
</feature>
<evidence type="ECO:0000313" key="12">
    <source>
        <dbReference type="Proteomes" id="UP000626370"/>
    </source>
</evidence>
<dbReference type="InterPro" id="IPR023416">
    <property type="entry name" value="Transthyretin/HIU_hydrolase_d"/>
</dbReference>